<gene>
    <name evidence="1" type="ORF">Geu3261_0025_008</name>
</gene>
<accession>A0A0D6PVV2</accession>
<sequence>MSMAKAPMPPRPIVVRDPEPIAPAFPGFWCALLMPWKWPARRRGLLRRECISRAQNVGLQDPQEIVKAACIFEQYLSGMLPSEVPDEHAALTPPSPTV</sequence>
<protein>
    <submittedName>
        <fullName evidence="1">Uncharacterized protein</fullName>
    </submittedName>
</protein>
<dbReference type="AlphaFoldDB" id="A0A0D6PVV2"/>
<organism evidence="1 2">
    <name type="scientific">Komagataeibacter europaeus NBRC 3261</name>
    <dbReference type="NCBI Taxonomy" id="1234669"/>
    <lineage>
        <taxon>Bacteria</taxon>
        <taxon>Pseudomonadati</taxon>
        <taxon>Pseudomonadota</taxon>
        <taxon>Alphaproteobacteria</taxon>
        <taxon>Acetobacterales</taxon>
        <taxon>Acetobacteraceae</taxon>
        <taxon>Komagataeibacter</taxon>
    </lineage>
</organism>
<evidence type="ECO:0000313" key="2">
    <source>
        <dbReference type="Proteomes" id="UP000032675"/>
    </source>
</evidence>
<name>A0A0D6PVV2_KOMEU</name>
<dbReference type="EMBL" id="BANI01000025">
    <property type="protein sequence ID" value="GAN95452.1"/>
    <property type="molecule type" value="Genomic_DNA"/>
</dbReference>
<proteinExistence type="predicted"/>
<evidence type="ECO:0000313" key="1">
    <source>
        <dbReference type="EMBL" id="GAN95452.1"/>
    </source>
</evidence>
<dbReference type="Proteomes" id="UP000032675">
    <property type="component" value="Unassembled WGS sequence"/>
</dbReference>
<reference evidence="1 2" key="1">
    <citation type="submission" date="2012-11" db="EMBL/GenBank/DDBJ databases">
        <title>Whole genome sequence of Gluconacetobacter europaeus NBRC3261.</title>
        <authorList>
            <person name="Azuma Y."/>
            <person name="Higashiura N."/>
            <person name="Hirakawa H."/>
            <person name="Matsushita K."/>
        </authorList>
    </citation>
    <scope>NUCLEOTIDE SEQUENCE [LARGE SCALE GENOMIC DNA]</scope>
    <source>
        <strain evidence="1 2">NBRC 3261</strain>
    </source>
</reference>
<comment type="caution">
    <text evidence="1">The sequence shown here is derived from an EMBL/GenBank/DDBJ whole genome shotgun (WGS) entry which is preliminary data.</text>
</comment>